<evidence type="ECO:0000313" key="10">
    <source>
        <dbReference type="EMBL" id="NIJ56521.1"/>
    </source>
</evidence>
<keyword evidence="6 8" id="KW-1133">Transmembrane helix</keyword>
<organism evidence="10 11">
    <name type="scientific">Pseudochelatococcus lubricantis</name>
    <dbReference type="NCBI Taxonomy" id="1538102"/>
    <lineage>
        <taxon>Bacteria</taxon>
        <taxon>Pseudomonadati</taxon>
        <taxon>Pseudomonadota</taxon>
        <taxon>Alphaproteobacteria</taxon>
        <taxon>Hyphomicrobiales</taxon>
        <taxon>Chelatococcaceae</taxon>
        <taxon>Pseudochelatococcus</taxon>
    </lineage>
</organism>
<evidence type="ECO:0000256" key="4">
    <source>
        <dbReference type="ARBA" id="ARBA00022475"/>
    </source>
</evidence>
<keyword evidence="5 8" id="KW-0812">Transmembrane</keyword>
<feature type="transmembrane region" description="Helical" evidence="8">
    <location>
        <begin position="61"/>
        <end position="85"/>
    </location>
</feature>
<keyword evidence="11" id="KW-1185">Reference proteome</keyword>
<dbReference type="InterPro" id="IPR035906">
    <property type="entry name" value="MetI-like_sf"/>
</dbReference>
<dbReference type="InterPro" id="IPR043429">
    <property type="entry name" value="ArtM/GltK/GlnP/TcyL/YhdX-like"/>
</dbReference>
<feature type="transmembrane region" description="Helical" evidence="8">
    <location>
        <begin position="197"/>
        <end position="220"/>
    </location>
</feature>
<dbReference type="EMBL" id="JAASQI010000001">
    <property type="protein sequence ID" value="NIJ56521.1"/>
    <property type="molecule type" value="Genomic_DNA"/>
</dbReference>
<feature type="transmembrane region" description="Helical" evidence="8">
    <location>
        <begin position="91"/>
        <end position="112"/>
    </location>
</feature>
<dbReference type="CDD" id="cd06261">
    <property type="entry name" value="TM_PBP2"/>
    <property type="match status" value="1"/>
</dbReference>
<sequence>MNFDVVLNNLPYLLWGAWPQGPIGGAALTVWLSLLSGVASAVIGLVLGIWLYMSRGAVHSVLILFLGFFRAIPVLMLIFWTYFLLPVVLGFSVPELTTVVCALALIGGAYLAHSVAAGLRSVGGGQWEAGISLGLGRWRVLWLIVLPQSLRRMAPSFVNQWISLIKDTSLAYVIGVPELSFVATQVNNRAMVYPAEIFLFVAFVYFVICGVLDLVATAIAGEAEPEARTRSV</sequence>
<evidence type="ECO:0000256" key="6">
    <source>
        <dbReference type="ARBA" id="ARBA00022989"/>
    </source>
</evidence>
<dbReference type="InterPro" id="IPR000515">
    <property type="entry name" value="MetI-like"/>
</dbReference>
<dbReference type="NCBIfam" id="TIGR01726">
    <property type="entry name" value="HEQRo_perm_3TM"/>
    <property type="match status" value="1"/>
</dbReference>
<feature type="transmembrane region" description="Helical" evidence="8">
    <location>
        <begin position="28"/>
        <end position="52"/>
    </location>
</feature>
<comment type="subcellular location">
    <subcellularLocation>
        <location evidence="1">Cell inner membrane</location>
        <topology evidence="1">Multi-pass membrane protein</topology>
    </subcellularLocation>
    <subcellularLocation>
        <location evidence="8">Cell membrane</location>
        <topology evidence="8">Multi-pass membrane protein</topology>
    </subcellularLocation>
</comment>
<comment type="caution">
    <text evidence="10">The sequence shown here is derived from an EMBL/GenBank/DDBJ whole genome shotgun (WGS) entry which is preliminary data.</text>
</comment>
<feature type="domain" description="ABC transmembrane type-1" evidence="9">
    <location>
        <begin position="26"/>
        <end position="216"/>
    </location>
</feature>
<dbReference type="RefSeq" id="WP_166948074.1">
    <property type="nucleotide sequence ID" value="NZ_JAASQI010000001.1"/>
</dbReference>
<dbReference type="PANTHER" id="PTHR30614:SF21">
    <property type="entry name" value="AMINO ACID ABC TRANSPORTER PERMEASE"/>
    <property type="match status" value="1"/>
</dbReference>
<evidence type="ECO:0000256" key="2">
    <source>
        <dbReference type="ARBA" id="ARBA00010072"/>
    </source>
</evidence>
<evidence type="ECO:0000256" key="3">
    <source>
        <dbReference type="ARBA" id="ARBA00022448"/>
    </source>
</evidence>
<name>A0ABX0UU84_9HYPH</name>
<dbReference type="Pfam" id="PF00528">
    <property type="entry name" value="BPD_transp_1"/>
    <property type="match status" value="1"/>
</dbReference>
<keyword evidence="3 8" id="KW-0813">Transport</keyword>
<evidence type="ECO:0000313" key="11">
    <source>
        <dbReference type="Proteomes" id="UP001429580"/>
    </source>
</evidence>
<keyword evidence="7 8" id="KW-0472">Membrane</keyword>
<dbReference type="PROSITE" id="PS50928">
    <property type="entry name" value="ABC_TM1"/>
    <property type="match status" value="1"/>
</dbReference>
<evidence type="ECO:0000256" key="1">
    <source>
        <dbReference type="ARBA" id="ARBA00004429"/>
    </source>
</evidence>
<proteinExistence type="inferred from homology"/>
<dbReference type="Proteomes" id="UP001429580">
    <property type="component" value="Unassembled WGS sequence"/>
</dbReference>
<gene>
    <name evidence="10" type="ORF">FHS82_000334</name>
</gene>
<evidence type="ECO:0000256" key="8">
    <source>
        <dbReference type="RuleBase" id="RU363032"/>
    </source>
</evidence>
<evidence type="ECO:0000256" key="5">
    <source>
        <dbReference type="ARBA" id="ARBA00022692"/>
    </source>
</evidence>
<dbReference type="Gene3D" id="1.10.3720.10">
    <property type="entry name" value="MetI-like"/>
    <property type="match status" value="1"/>
</dbReference>
<dbReference type="InterPro" id="IPR010065">
    <property type="entry name" value="AA_ABC_transptr_permease_3TM"/>
</dbReference>
<reference evidence="10 11" key="1">
    <citation type="submission" date="2020-03" db="EMBL/GenBank/DDBJ databases">
        <title>Genomic Encyclopedia of Type Strains, Phase IV (KMG-IV): sequencing the most valuable type-strain genomes for metagenomic binning, comparative biology and taxonomic classification.</title>
        <authorList>
            <person name="Goeker M."/>
        </authorList>
    </citation>
    <scope>NUCLEOTIDE SEQUENCE [LARGE SCALE GENOMIC DNA]</scope>
    <source>
        <strain evidence="10 11">DSM 103870</strain>
    </source>
</reference>
<evidence type="ECO:0000259" key="9">
    <source>
        <dbReference type="PROSITE" id="PS50928"/>
    </source>
</evidence>
<evidence type="ECO:0000256" key="7">
    <source>
        <dbReference type="ARBA" id="ARBA00023136"/>
    </source>
</evidence>
<dbReference type="PANTHER" id="PTHR30614">
    <property type="entry name" value="MEMBRANE COMPONENT OF AMINO ACID ABC TRANSPORTER"/>
    <property type="match status" value="1"/>
</dbReference>
<protein>
    <submittedName>
        <fullName evidence="10">Polar amino acid transport system permease protein</fullName>
    </submittedName>
</protein>
<comment type="similarity">
    <text evidence="2">Belongs to the binding-protein-dependent transport system permease family. HisMQ subfamily.</text>
</comment>
<keyword evidence="4" id="KW-1003">Cell membrane</keyword>
<dbReference type="SUPFAM" id="SSF161098">
    <property type="entry name" value="MetI-like"/>
    <property type="match status" value="1"/>
</dbReference>
<accession>A0ABX0UU84</accession>